<keyword evidence="2" id="KW-1185">Reference proteome</keyword>
<proteinExistence type="predicted"/>
<sequence>MFYGINPYYLYRRNYYVNSQKKQNRNYNPQMSRREIFYGNDFNIERDNIDMIVNSIYDENNRLYVDGYIVNLTDKFLSEITDFNLILTDTNGRTFAEKTFDYIDIGGSLRPYQGKRIKLSFEPSSYGLFGVDLSNINWNYTYNYK</sequence>
<dbReference type="EMBL" id="CP120733">
    <property type="protein sequence ID" value="WFD09182.1"/>
    <property type="molecule type" value="Genomic_DNA"/>
</dbReference>
<evidence type="ECO:0008006" key="3">
    <source>
        <dbReference type="Google" id="ProtNLM"/>
    </source>
</evidence>
<dbReference type="Proteomes" id="UP001222800">
    <property type="component" value="Chromosome"/>
</dbReference>
<organism evidence="1 2">
    <name type="scientific">Tepidibacter hydrothermalis</name>
    <dbReference type="NCBI Taxonomy" id="3036126"/>
    <lineage>
        <taxon>Bacteria</taxon>
        <taxon>Bacillati</taxon>
        <taxon>Bacillota</taxon>
        <taxon>Clostridia</taxon>
        <taxon>Peptostreptococcales</taxon>
        <taxon>Peptostreptococcaceae</taxon>
        <taxon>Tepidibacter</taxon>
    </lineage>
</organism>
<protein>
    <recommendedName>
        <fullName evidence="3">DUF4352 domain-containing protein</fullName>
    </recommendedName>
</protein>
<evidence type="ECO:0000313" key="2">
    <source>
        <dbReference type="Proteomes" id="UP001222800"/>
    </source>
</evidence>
<evidence type="ECO:0000313" key="1">
    <source>
        <dbReference type="EMBL" id="WFD09182.1"/>
    </source>
</evidence>
<dbReference type="RefSeq" id="WP_277731104.1">
    <property type="nucleotide sequence ID" value="NZ_CP120733.1"/>
</dbReference>
<gene>
    <name evidence="1" type="ORF">P4S50_12390</name>
</gene>
<name>A0ABY8E8F3_9FIRM</name>
<accession>A0ABY8E8F3</accession>
<reference evidence="1 2" key="1">
    <citation type="submission" date="2023-03" db="EMBL/GenBank/DDBJ databases">
        <title>Complete genome sequence of Tepidibacter sp. SWIR-1, isolated from a deep-sea hydrothermal vent.</title>
        <authorList>
            <person name="Li X."/>
        </authorList>
    </citation>
    <scope>NUCLEOTIDE SEQUENCE [LARGE SCALE GENOMIC DNA]</scope>
    <source>
        <strain evidence="1 2">SWIR-1</strain>
    </source>
</reference>